<dbReference type="Pfam" id="PF13487">
    <property type="entry name" value="HD_5"/>
    <property type="match status" value="1"/>
</dbReference>
<evidence type="ECO:0000313" key="2">
    <source>
        <dbReference type="EMBL" id="PXX43800.1"/>
    </source>
</evidence>
<dbReference type="GO" id="GO:0008081">
    <property type="term" value="F:phosphoric diester hydrolase activity"/>
    <property type="evidence" value="ECO:0007669"/>
    <property type="project" value="UniProtKB-ARBA"/>
</dbReference>
<dbReference type="Gene3D" id="1.10.3210.10">
    <property type="entry name" value="Hypothetical protein af1432"/>
    <property type="match status" value="2"/>
</dbReference>
<dbReference type="AlphaFoldDB" id="A0A318J804"/>
<dbReference type="Gene3D" id="3.30.450.40">
    <property type="match status" value="1"/>
</dbReference>
<comment type="caution">
    <text evidence="2">The sequence shown here is derived from an EMBL/GenBank/DDBJ whole genome shotgun (WGS) entry which is preliminary data.</text>
</comment>
<sequence length="546" mass="61354">MTALSSSEIAQRLEKLTELSLELSSNHDTPLLLENILRSAKSITYADGGTLYRTSKDKQSLCFNISLNDTLNMYQGGVKGQTVDIPNIPLIDAYGSKNLNAVAAYAANYKLSVNIQDVYTVGVFNFSGTRNFDQQFHYKTKSLLTVPMHDHEGELIGVLQLINATDPETGEPRPFTETDQRFIEALASQAAIALTNQQLISQLENLFVSLVHLINIGIDEKSPHTGRHCQHVPELTMLLANAVHETQDGPLAQFSMTDKDRKELWMAGILHDCGKISTPVHVVEKSTKLETIFDRVHLLDTRFEVLKRDAEIRVWKSKCALYQASVNNEQLIAELEQGLQTELAKIEDARNFLRKLNIGSERTSPDDLQRVADIATWQWTDVHGNTQPFLNADEVENLSVRAGTLNTQERAIINNHISTTIKMLEALPWPKHLQNVPEYAGGHHERMDGKGYPRGLRGEQMSVQAKIMAIADIFEALTAKDRPYKDGKTLTESLRILGSFALNGHIDPDLFDIFVRKKVYLTYAERFMDKSQIDDVDLSLVPGYRI</sequence>
<dbReference type="InterPro" id="IPR029016">
    <property type="entry name" value="GAF-like_dom_sf"/>
</dbReference>
<dbReference type="InterPro" id="IPR003018">
    <property type="entry name" value="GAF"/>
</dbReference>
<dbReference type="PANTHER" id="PTHR43155">
    <property type="entry name" value="CYCLIC DI-GMP PHOSPHODIESTERASE PA4108-RELATED"/>
    <property type="match status" value="1"/>
</dbReference>
<dbReference type="PANTHER" id="PTHR43155:SF2">
    <property type="entry name" value="CYCLIC DI-GMP PHOSPHODIESTERASE PA4108"/>
    <property type="match status" value="1"/>
</dbReference>
<reference evidence="2 3" key="1">
    <citation type="submission" date="2018-05" db="EMBL/GenBank/DDBJ databases">
        <title>Genomic Encyclopedia of Type Strains, Phase IV (KMG-IV): sequencing the most valuable type-strain genomes for metagenomic binning, comparative biology and taxonomic classification.</title>
        <authorList>
            <person name="Goeker M."/>
        </authorList>
    </citation>
    <scope>NUCLEOTIDE SEQUENCE [LARGE SCALE GENOMIC DNA]</scope>
    <source>
        <strain evidence="2 3">DSM 19792</strain>
    </source>
</reference>
<protein>
    <submittedName>
        <fullName evidence="2">HD domain-containing protein</fullName>
    </submittedName>
</protein>
<dbReference type="InterPro" id="IPR003607">
    <property type="entry name" value="HD/PDEase_dom"/>
</dbReference>
<dbReference type="OrthoDB" id="9774747at2"/>
<keyword evidence="3" id="KW-1185">Reference proteome</keyword>
<proteinExistence type="predicted"/>
<evidence type="ECO:0000259" key="1">
    <source>
        <dbReference type="PROSITE" id="PS51832"/>
    </source>
</evidence>
<dbReference type="Proteomes" id="UP000247792">
    <property type="component" value="Unassembled WGS sequence"/>
</dbReference>
<dbReference type="InterPro" id="IPR037522">
    <property type="entry name" value="HD_GYP_dom"/>
</dbReference>
<accession>A0A318J804</accession>
<dbReference type="Pfam" id="PF01590">
    <property type="entry name" value="GAF"/>
    <property type="match status" value="1"/>
</dbReference>
<dbReference type="PROSITE" id="PS51832">
    <property type="entry name" value="HD_GYP"/>
    <property type="match status" value="1"/>
</dbReference>
<dbReference type="EMBL" id="QJKB01000003">
    <property type="protein sequence ID" value="PXX43800.1"/>
    <property type="molecule type" value="Genomic_DNA"/>
</dbReference>
<feature type="domain" description="HD-GYP" evidence="1">
    <location>
        <begin position="326"/>
        <end position="530"/>
    </location>
</feature>
<dbReference type="SMART" id="SM00471">
    <property type="entry name" value="HDc"/>
    <property type="match status" value="1"/>
</dbReference>
<dbReference type="CDD" id="cd00077">
    <property type="entry name" value="HDc"/>
    <property type="match status" value="1"/>
</dbReference>
<dbReference type="SMART" id="SM00065">
    <property type="entry name" value="GAF"/>
    <property type="match status" value="1"/>
</dbReference>
<dbReference type="SUPFAM" id="SSF55781">
    <property type="entry name" value="GAF domain-like"/>
    <property type="match status" value="1"/>
</dbReference>
<gene>
    <name evidence="2" type="ORF">DFR42_10368</name>
</gene>
<evidence type="ECO:0000313" key="3">
    <source>
        <dbReference type="Proteomes" id="UP000247792"/>
    </source>
</evidence>
<dbReference type="SUPFAM" id="SSF109604">
    <property type="entry name" value="HD-domain/PDEase-like"/>
    <property type="match status" value="2"/>
</dbReference>
<organism evidence="2 3">
    <name type="scientific">Undibacterium pigrum</name>
    <dbReference type="NCBI Taxonomy" id="401470"/>
    <lineage>
        <taxon>Bacteria</taxon>
        <taxon>Pseudomonadati</taxon>
        <taxon>Pseudomonadota</taxon>
        <taxon>Betaproteobacteria</taxon>
        <taxon>Burkholderiales</taxon>
        <taxon>Oxalobacteraceae</taxon>
        <taxon>Undibacterium</taxon>
    </lineage>
</organism>
<dbReference type="RefSeq" id="WP_110255087.1">
    <property type="nucleotide sequence ID" value="NZ_QJKB01000003.1"/>
</dbReference>
<name>A0A318J804_9BURK</name>